<dbReference type="Pfam" id="PF18701">
    <property type="entry name" value="DUF5641"/>
    <property type="match status" value="1"/>
</dbReference>
<proteinExistence type="predicted"/>
<dbReference type="InterPro" id="IPR040676">
    <property type="entry name" value="DUF5641"/>
</dbReference>
<name>A0A8S4FL00_PLUXY</name>
<gene>
    <name evidence="2" type="ORF">PLXY2_LOCUS9084</name>
</gene>
<evidence type="ECO:0000313" key="3">
    <source>
        <dbReference type="Proteomes" id="UP000653454"/>
    </source>
</evidence>
<evidence type="ECO:0000259" key="1">
    <source>
        <dbReference type="Pfam" id="PF18701"/>
    </source>
</evidence>
<keyword evidence="3" id="KW-1185">Reference proteome</keyword>
<evidence type="ECO:0000313" key="2">
    <source>
        <dbReference type="EMBL" id="CAG9127974.1"/>
    </source>
</evidence>
<organism evidence="2 3">
    <name type="scientific">Plutella xylostella</name>
    <name type="common">Diamondback moth</name>
    <name type="synonym">Plutella maculipennis</name>
    <dbReference type="NCBI Taxonomy" id="51655"/>
    <lineage>
        <taxon>Eukaryota</taxon>
        <taxon>Metazoa</taxon>
        <taxon>Ecdysozoa</taxon>
        <taxon>Arthropoda</taxon>
        <taxon>Hexapoda</taxon>
        <taxon>Insecta</taxon>
        <taxon>Pterygota</taxon>
        <taxon>Neoptera</taxon>
        <taxon>Endopterygota</taxon>
        <taxon>Lepidoptera</taxon>
        <taxon>Glossata</taxon>
        <taxon>Ditrysia</taxon>
        <taxon>Yponomeutoidea</taxon>
        <taxon>Plutellidae</taxon>
        <taxon>Plutella</taxon>
    </lineage>
</organism>
<dbReference type="GO" id="GO:0003676">
    <property type="term" value="F:nucleic acid binding"/>
    <property type="evidence" value="ECO:0007669"/>
    <property type="project" value="InterPro"/>
</dbReference>
<dbReference type="PANTHER" id="PTHR47331">
    <property type="entry name" value="PHD-TYPE DOMAIN-CONTAINING PROTEIN"/>
    <property type="match status" value="1"/>
</dbReference>
<accession>A0A8S4FL00</accession>
<dbReference type="PANTHER" id="PTHR47331:SF1">
    <property type="entry name" value="GAG-LIKE PROTEIN"/>
    <property type="match status" value="1"/>
</dbReference>
<reference evidence="2" key="1">
    <citation type="submission" date="2020-11" db="EMBL/GenBank/DDBJ databases">
        <authorList>
            <person name="Whiteford S."/>
        </authorList>
    </citation>
    <scope>NUCLEOTIDE SEQUENCE</scope>
</reference>
<sequence length="249" mass="28593">MGGLWEAGVKSIKHHLKRILTTNLTFEEMTTVLCEIEACLNSRPLCPIDEADTDNMDILTPGHFLIGEAPRAIPTPNLNNTKISTLSRWQHTQKLVQDFWKRWVQEYLTRLQQRPKWMNKQDEFKTGQIVLIKNDNLPPGKWALGRITDKHPGPDGYTRVYSVKSGDSILFVEPADTYSKLDNWPPESERVLTHRLCSEAPLPQATLLRLVFIGLHKVCMTRWTTDPRERTGCAARRRCRRPRCCGSCS</sequence>
<dbReference type="Proteomes" id="UP000653454">
    <property type="component" value="Unassembled WGS sequence"/>
</dbReference>
<protein>
    <submittedName>
        <fullName evidence="2">(diamondback moth) hypothetical protein</fullName>
    </submittedName>
</protein>
<dbReference type="Gene3D" id="3.30.420.10">
    <property type="entry name" value="Ribonuclease H-like superfamily/Ribonuclease H"/>
    <property type="match status" value="1"/>
</dbReference>
<dbReference type="InterPro" id="IPR036397">
    <property type="entry name" value="RNaseH_sf"/>
</dbReference>
<dbReference type="EMBL" id="CAJHNJ030000035">
    <property type="protein sequence ID" value="CAG9127974.1"/>
    <property type="molecule type" value="Genomic_DNA"/>
</dbReference>
<comment type="caution">
    <text evidence="2">The sequence shown here is derived from an EMBL/GenBank/DDBJ whole genome shotgun (WGS) entry which is preliminary data.</text>
</comment>
<dbReference type="AlphaFoldDB" id="A0A8S4FL00"/>
<feature type="domain" description="DUF5641" evidence="1">
    <location>
        <begin position="87"/>
        <end position="169"/>
    </location>
</feature>